<gene>
    <name evidence="2" type="ORF">C811_01285</name>
</gene>
<sequence length="788" mass="90265">MKITEITAVEEKIITDMSRNNKFIANPIPETIMDELTDNFLEFVNVPYMARNNLTSLFPKADDPVAIAAMAWAAAYKERALMLFKEDTVSFPLPLIGISGDTLTMSIRRSGPDQEKSWYVNYVPEAYKWPTKPNRWSNDWRAENMPTSEVSPCASDEQSKGSEEFKYYSVEQVEPEGVDFYYKPGEFAYVKIERLIPTDDPAKYEDKYFLRAIDGVSVSKIKKSIAHEFLGEQDLTGTFHWVRLREAIASGEWGTQFFMAFREKAEGNQEYIERENRVLREHYSVGDVILAPIVAVDPDGAITVELGPNTPVAVAATPELAKLGVAAVGKPGLFTIRKLDEGEQVELEAVEGYVPRSPFKDRLPEALNQFYIPKGVMDAVRGTKLSEQSVEQLNAEGLSFPTIGHKALQSYIGRKYLEAKEGYKVITTYRNNHFTFDFELGIRSSTGVPMSVAFRKGENGQWIMNLYGFTSVKRVLYRDIDMQGEDWDRILPELSSLALSGENWDYEGNDEVGKKYILKQYLIFTYYKAWLDGLIIENEEGNALFNTGLVDDRYKDIYCHLVKITDANENRFRKWKMEFVACWGIGRNGKRLKKEFTEHPQAPEYIDRDHLEDLFMDTRKEIDCDWDHIIKERFDRLPLSFIERELSYRTPIRKLINDIRSNDDVTLSDQLEEAVVGDPDNMCKLVEALETAVEVTKKHVRWNYKTAVPTYYPMKNRISLLLPLWLSGRSEAADIALVISPTGESGYQGETILTLPMAYMNARLICRPNSEWLTTDLIGDSDDFLEEE</sequence>
<evidence type="ECO:0000313" key="2">
    <source>
        <dbReference type="EMBL" id="EOS50869.1"/>
    </source>
</evidence>
<accession>R9KWF4</accession>
<protein>
    <recommendedName>
        <fullName evidence="1">DUF3825 domain-containing protein</fullName>
    </recommendedName>
</protein>
<reference evidence="2 3" key="1">
    <citation type="submission" date="2013-04" db="EMBL/GenBank/DDBJ databases">
        <title>The Genome Sequence of Enterorhabdus caecimuris B7.</title>
        <authorList>
            <consortium name="The Broad Institute Genomics Platform"/>
            <consortium name="The Broad Institute Genome Sequencing Center for Infectious Disease"/>
            <person name="Earl A."/>
            <person name="Xavier R."/>
            <person name="Elson C."/>
            <person name="Duck W."/>
            <person name="Walker B."/>
            <person name="Young S."/>
            <person name="Zeng Q."/>
            <person name="Gargeya S."/>
            <person name="Fitzgerald M."/>
            <person name="Haas B."/>
            <person name="Abouelleil A."/>
            <person name="Allen A.W."/>
            <person name="Alvarado L."/>
            <person name="Arachchi H.M."/>
            <person name="Berlin A.M."/>
            <person name="Chapman S.B."/>
            <person name="Gainer-Dewar J."/>
            <person name="Goldberg J."/>
            <person name="Griggs A."/>
            <person name="Gujja S."/>
            <person name="Hansen M."/>
            <person name="Howarth C."/>
            <person name="Imamovic A."/>
            <person name="Ireland A."/>
            <person name="Larimer J."/>
            <person name="McCowan C."/>
            <person name="Murphy C."/>
            <person name="Pearson M."/>
            <person name="Poon T.W."/>
            <person name="Priest M."/>
            <person name="Roberts A."/>
            <person name="Saif S."/>
            <person name="Shea T."/>
            <person name="Sisk P."/>
            <person name="Sykes S."/>
            <person name="Wortman J."/>
            <person name="Nusbaum C."/>
            <person name="Birren B."/>
        </authorList>
    </citation>
    <scope>NUCLEOTIDE SEQUENCE [LARGE SCALE GENOMIC DNA]</scope>
    <source>
        <strain evidence="2 3">B7</strain>
    </source>
</reference>
<dbReference type="AlphaFoldDB" id="R9KWF4"/>
<dbReference type="InterPro" id="IPR024437">
    <property type="entry name" value="DUF3825"/>
</dbReference>
<evidence type="ECO:0000259" key="1">
    <source>
        <dbReference type="Pfam" id="PF12873"/>
    </source>
</evidence>
<name>R9KWF4_9ACTN</name>
<dbReference type="PATRIC" id="fig|1235794.3.peg.1269"/>
<dbReference type="eggNOG" id="COG1278">
    <property type="taxonomic scope" value="Bacteria"/>
</dbReference>
<evidence type="ECO:0000313" key="3">
    <source>
        <dbReference type="Proteomes" id="UP000014204"/>
    </source>
</evidence>
<comment type="caution">
    <text evidence="2">The sequence shown here is derived from an EMBL/GenBank/DDBJ whole genome shotgun (WGS) entry which is preliminary data.</text>
</comment>
<dbReference type="Pfam" id="PF12873">
    <property type="entry name" value="DUF3825"/>
    <property type="match status" value="1"/>
</dbReference>
<dbReference type="STRING" id="1235794.C811_01285"/>
<dbReference type="HOGENOM" id="CLU_355922_0_0_11"/>
<proteinExistence type="predicted"/>
<dbReference type="EMBL" id="ASSY01000008">
    <property type="protein sequence ID" value="EOS50869.1"/>
    <property type="molecule type" value="Genomic_DNA"/>
</dbReference>
<dbReference type="Proteomes" id="UP000014204">
    <property type="component" value="Unassembled WGS sequence"/>
</dbReference>
<feature type="domain" description="DUF3825" evidence="1">
    <location>
        <begin position="501"/>
        <end position="772"/>
    </location>
</feature>
<keyword evidence="3" id="KW-1185">Reference proteome</keyword>
<organism evidence="2 3">
    <name type="scientific">Adlercreutzia caecimuris B7</name>
    <dbReference type="NCBI Taxonomy" id="1235794"/>
    <lineage>
        <taxon>Bacteria</taxon>
        <taxon>Bacillati</taxon>
        <taxon>Actinomycetota</taxon>
        <taxon>Coriobacteriia</taxon>
        <taxon>Eggerthellales</taxon>
        <taxon>Eggerthellaceae</taxon>
        <taxon>Adlercreutzia</taxon>
    </lineage>
</organism>